<dbReference type="EMBL" id="QFQJ01000014">
    <property type="protein sequence ID" value="PZQ92727.1"/>
    <property type="molecule type" value="Genomic_DNA"/>
</dbReference>
<protein>
    <submittedName>
        <fullName evidence="3">Uncharacterized protein</fullName>
    </submittedName>
</protein>
<evidence type="ECO:0000313" key="4">
    <source>
        <dbReference type="Proteomes" id="UP000249282"/>
    </source>
</evidence>
<feature type="compositionally biased region" description="Low complexity" evidence="1">
    <location>
        <begin position="205"/>
        <end position="218"/>
    </location>
</feature>
<feature type="region of interest" description="Disordered" evidence="1">
    <location>
        <begin position="198"/>
        <end position="252"/>
    </location>
</feature>
<evidence type="ECO:0000256" key="1">
    <source>
        <dbReference type="SAM" id="MobiDB-lite"/>
    </source>
</evidence>
<gene>
    <name evidence="3" type="ORF">DI542_04615</name>
</gene>
<proteinExistence type="predicted"/>
<comment type="caution">
    <text evidence="3">The sequence shown here is derived from an EMBL/GenBank/DDBJ whole genome shotgun (WGS) entry which is preliminary data.</text>
</comment>
<feature type="compositionally biased region" description="Basic and acidic residues" evidence="1">
    <location>
        <begin position="219"/>
        <end position="241"/>
    </location>
</feature>
<dbReference type="AlphaFoldDB" id="A0A2W5TAS4"/>
<feature type="transmembrane region" description="Helical" evidence="2">
    <location>
        <begin position="12"/>
        <end position="29"/>
    </location>
</feature>
<dbReference type="RefSeq" id="WP_159153167.1">
    <property type="nucleotide sequence ID" value="NZ_WURO01000010.1"/>
</dbReference>
<evidence type="ECO:0000256" key="2">
    <source>
        <dbReference type="SAM" id="Phobius"/>
    </source>
</evidence>
<evidence type="ECO:0000313" key="3">
    <source>
        <dbReference type="EMBL" id="PZQ92727.1"/>
    </source>
</evidence>
<keyword evidence="2" id="KW-1133">Transmembrane helix</keyword>
<keyword evidence="2" id="KW-0812">Transmembrane</keyword>
<keyword evidence="2" id="KW-0472">Membrane</keyword>
<organism evidence="3 4">
    <name type="scientific">Acinetobacter johnsonii</name>
    <dbReference type="NCBI Taxonomy" id="40214"/>
    <lineage>
        <taxon>Bacteria</taxon>
        <taxon>Pseudomonadati</taxon>
        <taxon>Pseudomonadota</taxon>
        <taxon>Gammaproteobacteria</taxon>
        <taxon>Moraxellales</taxon>
        <taxon>Moraxellaceae</taxon>
        <taxon>Acinetobacter</taxon>
    </lineage>
</organism>
<sequence length="350" mass="38963">MRQTKINNKNSYLSLLFYVLSANVFMRVFKGKVVVNYKILCVFGVLGSVLQGCTSLGNIAQTAFTNIASPQELIVERKINDADKNSKEYVYHTVGVKNEKDIEALYPRSMFSQYCQAHGGRFSQTQKSSFSLVKDPWAKKLLRTYNSLKQGTGTFRCQLNNGEQWLVSIEALSERKLPNSNDTRVVNLQSKVLTEPAPRSMAPITPSKKAVTKAPTTKAEVKKEEEGKKEVEPKKENKVEVPPKAAKAVETPQQQQAKLYVAARRDINSGRNQVAACNSAQRAYNYGRLPGSDASNVYTESGILVARCLTGIPSYSSRFSNPKGQAKYVLQNLAKNHNHTGAKNMLKQMK</sequence>
<dbReference type="Proteomes" id="UP000249282">
    <property type="component" value="Unassembled WGS sequence"/>
</dbReference>
<name>A0A2W5TAS4_ACIJO</name>
<accession>A0A2W5TAS4</accession>
<reference evidence="3 4" key="1">
    <citation type="submission" date="2017-11" db="EMBL/GenBank/DDBJ databases">
        <title>Infants hospitalized years apart are colonized by the same room-sourced microbial strains.</title>
        <authorList>
            <person name="Brooks B."/>
            <person name="Olm M.R."/>
            <person name="Firek B.A."/>
            <person name="Baker R."/>
            <person name="Thomas B.C."/>
            <person name="Morowitz M.J."/>
            <person name="Banfield J.F."/>
        </authorList>
    </citation>
    <scope>NUCLEOTIDE SEQUENCE [LARGE SCALE GENOMIC DNA]</scope>
    <source>
        <strain evidence="3">S2_003_000_R3_20</strain>
    </source>
</reference>